<name>A0A937W3V8_UNCTE</name>
<reference evidence="2" key="1">
    <citation type="submission" date="2019-03" db="EMBL/GenBank/DDBJ databases">
        <title>Lake Tanganyika Metagenome-Assembled Genomes (MAGs).</title>
        <authorList>
            <person name="Tran P."/>
        </authorList>
    </citation>
    <scope>NUCLEOTIDE SEQUENCE</scope>
    <source>
        <strain evidence="2">K_DeepCast_65m_m2_066</strain>
    </source>
</reference>
<dbReference type="Pfam" id="PF03992">
    <property type="entry name" value="ABM"/>
    <property type="match status" value="1"/>
</dbReference>
<gene>
    <name evidence="2" type="ORF">FJZ47_18205</name>
</gene>
<evidence type="ECO:0000313" key="3">
    <source>
        <dbReference type="Proteomes" id="UP000712673"/>
    </source>
</evidence>
<protein>
    <recommendedName>
        <fullName evidence="1">ABM domain-containing protein</fullName>
    </recommendedName>
</protein>
<dbReference type="InterPro" id="IPR007138">
    <property type="entry name" value="ABM_dom"/>
</dbReference>
<dbReference type="EMBL" id="VGLS01000663">
    <property type="protein sequence ID" value="MBM3225713.1"/>
    <property type="molecule type" value="Genomic_DNA"/>
</dbReference>
<feature type="domain" description="ABM" evidence="1">
    <location>
        <begin position="1"/>
        <end position="67"/>
    </location>
</feature>
<evidence type="ECO:0000259" key="1">
    <source>
        <dbReference type="Pfam" id="PF03992"/>
    </source>
</evidence>
<evidence type="ECO:0000313" key="2">
    <source>
        <dbReference type="EMBL" id="MBM3225713.1"/>
    </source>
</evidence>
<organism evidence="2 3">
    <name type="scientific">Tectimicrobiota bacterium</name>
    <dbReference type="NCBI Taxonomy" id="2528274"/>
    <lineage>
        <taxon>Bacteria</taxon>
        <taxon>Pseudomonadati</taxon>
        <taxon>Nitrospinota/Tectimicrobiota group</taxon>
        <taxon>Candidatus Tectimicrobiota</taxon>
    </lineage>
</organism>
<dbReference type="SUPFAM" id="SSF54909">
    <property type="entry name" value="Dimeric alpha+beta barrel"/>
    <property type="match status" value="1"/>
</dbReference>
<proteinExistence type="predicted"/>
<sequence>MYAAIRQGQANPGAVQEVARRIQEGYIPILRNTPGFVAYYLVDTGNDAGLSITIFETQAQEEEFQQRANDWARQHLVPIMQGPPQPSTGEVLLHAVR</sequence>
<dbReference type="Proteomes" id="UP000712673">
    <property type="component" value="Unassembled WGS sequence"/>
</dbReference>
<dbReference type="InterPro" id="IPR011008">
    <property type="entry name" value="Dimeric_a/b-barrel"/>
</dbReference>
<accession>A0A937W3V8</accession>
<dbReference type="AlphaFoldDB" id="A0A937W3V8"/>
<comment type="caution">
    <text evidence="2">The sequence shown here is derived from an EMBL/GenBank/DDBJ whole genome shotgun (WGS) entry which is preliminary data.</text>
</comment>